<keyword evidence="2" id="KW-0808">Transferase</keyword>
<dbReference type="InterPro" id="IPR001525">
    <property type="entry name" value="C5_MeTfrase"/>
</dbReference>
<evidence type="ECO:0000256" key="2">
    <source>
        <dbReference type="ARBA" id="ARBA00022679"/>
    </source>
</evidence>
<dbReference type="InterPro" id="IPR029063">
    <property type="entry name" value="SAM-dependent_MTases_sf"/>
</dbReference>
<evidence type="ECO:0000256" key="3">
    <source>
        <dbReference type="ARBA" id="ARBA00022747"/>
    </source>
</evidence>
<reference evidence="5" key="1">
    <citation type="submission" date="2021-01" db="EMBL/GenBank/DDBJ databases">
        <title>KCTC 19127 draft genome.</title>
        <authorList>
            <person name="An D."/>
        </authorList>
    </citation>
    <scope>NUCLEOTIDE SEQUENCE</scope>
    <source>
        <strain evidence="5">KCTC 19127</strain>
    </source>
</reference>
<dbReference type="Proteomes" id="UP000663801">
    <property type="component" value="Unassembled WGS sequence"/>
</dbReference>
<sequence>MPRTTVTGADFMHNLDISGDSELRIGSLFSGYGGLDLAVEHVFNASTVWFSELNEPVARVFAHHWPGAPNLGDITTIDWSQVEPVDILIGGFPCQDVSTVGKRAGLAPGTRSGLWALGSHGHSHRPTPTAVGRHRERPRAAVLTSDAATRTRRRL</sequence>
<proteinExistence type="predicted"/>
<dbReference type="GO" id="GO:0008168">
    <property type="term" value="F:methyltransferase activity"/>
    <property type="evidence" value="ECO:0007669"/>
    <property type="project" value="UniProtKB-KW"/>
</dbReference>
<protein>
    <submittedName>
        <fullName evidence="5">DNA cytosine methyltransferase</fullName>
    </submittedName>
</protein>
<feature type="region of interest" description="Disordered" evidence="4">
    <location>
        <begin position="116"/>
        <end position="155"/>
    </location>
</feature>
<keyword evidence="6" id="KW-1185">Reference proteome</keyword>
<keyword evidence="3" id="KW-0680">Restriction system</keyword>
<dbReference type="RefSeq" id="WP_205255069.1">
    <property type="nucleotide sequence ID" value="NZ_BAAAPV010000001.1"/>
</dbReference>
<dbReference type="GO" id="GO:0032259">
    <property type="term" value="P:methylation"/>
    <property type="evidence" value="ECO:0007669"/>
    <property type="project" value="UniProtKB-KW"/>
</dbReference>
<dbReference type="GO" id="GO:0009307">
    <property type="term" value="P:DNA restriction-modification system"/>
    <property type="evidence" value="ECO:0007669"/>
    <property type="project" value="UniProtKB-KW"/>
</dbReference>
<organism evidence="5 6">
    <name type="scientific">Nakamurella flavida</name>
    <dbReference type="NCBI Taxonomy" id="363630"/>
    <lineage>
        <taxon>Bacteria</taxon>
        <taxon>Bacillati</taxon>
        <taxon>Actinomycetota</taxon>
        <taxon>Actinomycetes</taxon>
        <taxon>Nakamurellales</taxon>
        <taxon>Nakamurellaceae</taxon>
        <taxon>Nakamurella</taxon>
    </lineage>
</organism>
<dbReference type="AlphaFoldDB" id="A0A938YHM4"/>
<dbReference type="EMBL" id="JAERWL010000001">
    <property type="protein sequence ID" value="MBM9474918.1"/>
    <property type="molecule type" value="Genomic_DNA"/>
</dbReference>
<accession>A0A938YHM4</accession>
<evidence type="ECO:0000313" key="5">
    <source>
        <dbReference type="EMBL" id="MBM9474918.1"/>
    </source>
</evidence>
<dbReference type="Pfam" id="PF00145">
    <property type="entry name" value="DNA_methylase"/>
    <property type="match status" value="1"/>
</dbReference>
<evidence type="ECO:0000256" key="1">
    <source>
        <dbReference type="ARBA" id="ARBA00022603"/>
    </source>
</evidence>
<keyword evidence="1 5" id="KW-0489">Methyltransferase</keyword>
<name>A0A938YHM4_9ACTN</name>
<gene>
    <name evidence="5" type="ORF">JL107_00530</name>
</gene>
<evidence type="ECO:0000256" key="4">
    <source>
        <dbReference type="SAM" id="MobiDB-lite"/>
    </source>
</evidence>
<evidence type="ECO:0000313" key="6">
    <source>
        <dbReference type="Proteomes" id="UP000663801"/>
    </source>
</evidence>
<comment type="caution">
    <text evidence="5">The sequence shown here is derived from an EMBL/GenBank/DDBJ whole genome shotgun (WGS) entry which is preliminary data.</text>
</comment>
<dbReference type="Gene3D" id="3.40.50.150">
    <property type="entry name" value="Vaccinia Virus protein VP39"/>
    <property type="match status" value="1"/>
</dbReference>
<dbReference type="SUPFAM" id="SSF53335">
    <property type="entry name" value="S-adenosyl-L-methionine-dependent methyltransferases"/>
    <property type="match status" value="1"/>
</dbReference>